<proteinExistence type="predicted"/>
<dbReference type="OrthoDB" id="5679122at2"/>
<reference evidence="1 2" key="1">
    <citation type="submission" date="2019-03" db="EMBL/GenBank/DDBJ databases">
        <title>Genomic Encyclopedia of Type Strains, Phase IV (KMG-IV): sequencing the most valuable type-strain genomes for metagenomic binning, comparative biology and taxonomic classification.</title>
        <authorList>
            <person name="Goeker M."/>
        </authorList>
    </citation>
    <scope>NUCLEOTIDE SEQUENCE [LARGE SCALE GENOMIC DNA]</scope>
    <source>
        <strain evidence="1 2">DSM 28231</strain>
    </source>
</reference>
<evidence type="ECO:0000313" key="2">
    <source>
        <dbReference type="Proteomes" id="UP000294841"/>
    </source>
</evidence>
<dbReference type="AlphaFoldDB" id="A0A4V2SIU5"/>
<comment type="caution">
    <text evidence="1">The sequence shown here is derived from an EMBL/GenBank/DDBJ whole genome shotgun (WGS) entry which is preliminary data.</text>
</comment>
<gene>
    <name evidence="1" type="ORF">EV697_1086</name>
</gene>
<organism evidence="1 2">
    <name type="scientific">Bisgaardia hudsonensis</name>
    <dbReference type="NCBI Taxonomy" id="109472"/>
    <lineage>
        <taxon>Bacteria</taxon>
        <taxon>Pseudomonadati</taxon>
        <taxon>Pseudomonadota</taxon>
        <taxon>Gammaproteobacteria</taxon>
        <taxon>Pasteurellales</taxon>
        <taxon>Pasteurellaceae</taxon>
        <taxon>Bisgaardia</taxon>
    </lineage>
</organism>
<evidence type="ECO:0000313" key="1">
    <source>
        <dbReference type="EMBL" id="TCP11283.1"/>
    </source>
</evidence>
<protein>
    <submittedName>
        <fullName evidence="1">Uncharacterized protein</fullName>
    </submittedName>
</protein>
<sequence length="230" mass="25812">MKVLKLEEITALLVSGALYDKTNDLVGGRLPLTSAEKMNIKIYDYAKQNNYQLDLSNHSRGGITASVALQRANREGLIGIPIRQSRFFGTATHVQDYADQLAKVNKYTYTVNNEDGTTSQQDSQALLAVHYTDFVGRTPLLGLRSKYIVGGNKPTGGVEDKWFLYSHSSYFGKVPEEYLKDEEGYNIDQNGNRVSKAVENPYLEDFDEKWDPKGIKDNPSLPILIKPNKN</sequence>
<name>A0A4V2SIU5_9PAST</name>
<dbReference type="RefSeq" id="WP_132024846.1">
    <property type="nucleotide sequence ID" value="NZ_CP016605.1"/>
</dbReference>
<dbReference type="Proteomes" id="UP000294841">
    <property type="component" value="Unassembled WGS sequence"/>
</dbReference>
<keyword evidence="2" id="KW-1185">Reference proteome</keyword>
<dbReference type="EMBL" id="SLXI01000008">
    <property type="protein sequence ID" value="TCP11283.1"/>
    <property type="molecule type" value="Genomic_DNA"/>
</dbReference>
<accession>A0A4V2SIU5</accession>